<dbReference type="OrthoDB" id="2351599at2"/>
<dbReference type="PATRIC" id="fig|157733.3.peg.1687"/>
<protein>
    <recommendedName>
        <fullName evidence="3">DUF1836 domain-containing protein</fullName>
    </recommendedName>
</protein>
<evidence type="ECO:0008006" key="3">
    <source>
        <dbReference type="Google" id="ProtNLM"/>
    </source>
</evidence>
<reference evidence="1" key="1">
    <citation type="submission" date="2015-06" db="EMBL/GenBank/DDBJ databases">
        <authorList>
            <person name="Liu B."/>
            <person name="Wang J."/>
            <person name="Zhu Y."/>
            <person name="Liu G."/>
            <person name="Chen Q."/>
            <person name="Zheng C."/>
            <person name="Che J."/>
            <person name="Ge C."/>
            <person name="Shi H."/>
            <person name="Pan Z."/>
            <person name="Liu X."/>
        </authorList>
    </citation>
    <scope>NUCLEOTIDE SEQUENCE [LARGE SCALE GENOMIC DNA]</scope>
    <source>
        <strain evidence="1">DSM 16346</strain>
    </source>
</reference>
<dbReference type="Proteomes" id="UP000035996">
    <property type="component" value="Unassembled WGS sequence"/>
</dbReference>
<dbReference type="AlphaFoldDB" id="A0A0J6CSK3"/>
<dbReference type="InterPro" id="IPR014975">
    <property type="entry name" value="DUF1836"/>
</dbReference>
<accession>A0A0J6CSK3</accession>
<dbReference type="PANTHER" id="PTHR40056:SF1">
    <property type="entry name" value="DUF1836 DOMAIN-CONTAINING PROTEIN"/>
    <property type="match status" value="1"/>
</dbReference>
<dbReference type="Pfam" id="PF08876">
    <property type="entry name" value="DUF1836"/>
    <property type="match status" value="1"/>
</dbReference>
<comment type="caution">
    <text evidence="1">The sequence shown here is derived from an EMBL/GenBank/DDBJ whole genome shotgun (WGS) entry which is preliminary data.</text>
</comment>
<proteinExistence type="predicted"/>
<evidence type="ECO:0000313" key="2">
    <source>
        <dbReference type="Proteomes" id="UP000035996"/>
    </source>
</evidence>
<dbReference type="PANTHER" id="PTHR40056">
    <property type="entry name" value="HYPOTHETICAL CYTOSOLIC PROTEIN"/>
    <property type="match status" value="1"/>
</dbReference>
<organism evidence="1 2">
    <name type="scientific">Guptibacillus hwajinpoensis</name>
    <dbReference type="NCBI Taxonomy" id="208199"/>
    <lineage>
        <taxon>Bacteria</taxon>
        <taxon>Bacillati</taxon>
        <taxon>Bacillota</taxon>
        <taxon>Bacilli</taxon>
        <taxon>Bacillales</taxon>
        <taxon>Guptibacillaceae</taxon>
        <taxon>Guptibacillus</taxon>
    </lineage>
</organism>
<evidence type="ECO:0000313" key="1">
    <source>
        <dbReference type="EMBL" id="KMM36153.1"/>
    </source>
</evidence>
<dbReference type="EMBL" id="LELK01000009">
    <property type="protein sequence ID" value="KMM36153.1"/>
    <property type="molecule type" value="Genomic_DNA"/>
</dbReference>
<gene>
    <name evidence="1" type="ORF">AB986_18675</name>
</gene>
<dbReference type="RefSeq" id="WP_048313129.1">
    <property type="nucleotide sequence ID" value="NZ_CP119526.1"/>
</dbReference>
<sequence>MSGFYLTRTEMGSLLQAIRNQEAPFQVIETACNRSRNSADISEIIPKLPSIFGKLLKLGKEAFGLSINEIVSLGNQLEYASFRSTAVQNWVKRDIKDWIGSPQLGKKYSIEQAAILFIVEDLKNTHDFESIRLLLRYAFNNPADRNDDLIDPVIFYTAYAELFEAIHSELNLSKNDFTEKARALTIIFNHLTLSQREDIEKLLISSALSVQGAYYQTLSKHYLEEVWKWSGEHF</sequence>
<name>A0A0J6CSK3_9BACL</name>
<keyword evidence="2" id="KW-1185">Reference proteome</keyword>